<organism evidence="2 3">
    <name type="scientific">Elysia chlorotica</name>
    <name type="common">Eastern emerald elysia</name>
    <name type="synonym">Sea slug</name>
    <dbReference type="NCBI Taxonomy" id="188477"/>
    <lineage>
        <taxon>Eukaryota</taxon>
        <taxon>Metazoa</taxon>
        <taxon>Spiralia</taxon>
        <taxon>Lophotrochozoa</taxon>
        <taxon>Mollusca</taxon>
        <taxon>Gastropoda</taxon>
        <taxon>Heterobranchia</taxon>
        <taxon>Euthyneura</taxon>
        <taxon>Panpulmonata</taxon>
        <taxon>Sacoglossa</taxon>
        <taxon>Placobranchoidea</taxon>
        <taxon>Plakobranchidae</taxon>
        <taxon>Elysia</taxon>
    </lineage>
</organism>
<gene>
    <name evidence="2" type="ORF">EGW08_011200</name>
</gene>
<keyword evidence="3" id="KW-1185">Reference proteome</keyword>
<feature type="region of interest" description="Disordered" evidence="1">
    <location>
        <begin position="92"/>
        <end position="130"/>
    </location>
</feature>
<feature type="compositionally biased region" description="Polar residues" evidence="1">
    <location>
        <begin position="265"/>
        <end position="277"/>
    </location>
</feature>
<feature type="region of interest" description="Disordered" evidence="1">
    <location>
        <begin position="226"/>
        <end position="294"/>
    </location>
</feature>
<evidence type="ECO:0000256" key="1">
    <source>
        <dbReference type="SAM" id="MobiDB-lite"/>
    </source>
</evidence>
<evidence type="ECO:0000313" key="2">
    <source>
        <dbReference type="EMBL" id="RUS81034.1"/>
    </source>
</evidence>
<comment type="caution">
    <text evidence="2">The sequence shown here is derived from an EMBL/GenBank/DDBJ whole genome shotgun (WGS) entry which is preliminary data.</text>
</comment>
<feature type="compositionally biased region" description="Basic and acidic residues" evidence="1">
    <location>
        <begin position="280"/>
        <end position="294"/>
    </location>
</feature>
<dbReference type="AlphaFoldDB" id="A0A3S0ZRH4"/>
<protein>
    <submittedName>
        <fullName evidence="2">Uncharacterized protein</fullName>
    </submittedName>
</protein>
<feature type="region of interest" description="Disordered" evidence="1">
    <location>
        <begin position="391"/>
        <end position="478"/>
    </location>
</feature>
<reference evidence="2 3" key="1">
    <citation type="submission" date="2019-01" db="EMBL/GenBank/DDBJ databases">
        <title>A draft genome assembly of the solar-powered sea slug Elysia chlorotica.</title>
        <authorList>
            <person name="Cai H."/>
            <person name="Li Q."/>
            <person name="Fang X."/>
            <person name="Li J."/>
            <person name="Curtis N.E."/>
            <person name="Altenburger A."/>
            <person name="Shibata T."/>
            <person name="Feng M."/>
            <person name="Maeda T."/>
            <person name="Schwartz J.A."/>
            <person name="Shigenobu S."/>
            <person name="Lundholm N."/>
            <person name="Nishiyama T."/>
            <person name="Yang H."/>
            <person name="Hasebe M."/>
            <person name="Li S."/>
            <person name="Pierce S.K."/>
            <person name="Wang J."/>
        </authorList>
    </citation>
    <scope>NUCLEOTIDE SEQUENCE [LARGE SCALE GENOMIC DNA]</scope>
    <source>
        <strain evidence="2">EC2010</strain>
        <tissue evidence="2">Whole organism of an adult</tissue>
    </source>
</reference>
<sequence>MASYWKSPYKEKSHSGTLRATFPDPQPGPDTVVALSSRPYCGLSKVRQAGPMSPQEWFDWALSVNNSGGASARPGVSKLRQSRAEIKGILKIPADDNANEDERMGNDTESNGSSRSEMGGSRREKKRVTFDERCARDTPSSLRYQTFLSAMSLSSNSKASNPLNGFPKKRSGNFPRLKKLPALSGEMVNSIQEEKTDLDITNSGTCKHSPELRCANCVPAVEKETKTTALSISQPPTKENNLIDQDSHVNNSIAPVSSGSSSWSKPGQRNVPPTQNMKLDPSKEKNCDLPRDPLKKYKPHWAKTFTRLQRKRQQILRLNPGHKNSYRIPNSISGEHARARPDAATSEVRGHFSEDFSKLHISGDGKVVRTKIQSRDVHVGLIHRGREAVKFPKTSPTAFPKHPESKTPPLGQSVTESGPLPRGSSAPGRLKDDSGSGQADQCMDKTSQILSWLDDVRSKSHFKPRDNRTYATDPTYMR</sequence>
<dbReference type="OrthoDB" id="6159446at2759"/>
<name>A0A3S0ZRH4_ELYCH</name>
<feature type="compositionally biased region" description="Low complexity" evidence="1">
    <location>
        <begin position="109"/>
        <end position="119"/>
    </location>
</feature>
<proteinExistence type="predicted"/>
<feature type="compositionally biased region" description="Polar residues" evidence="1">
    <location>
        <begin position="435"/>
        <end position="450"/>
    </location>
</feature>
<accession>A0A3S0ZRH4</accession>
<evidence type="ECO:0000313" key="3">
    <source>
        <dbReference type="Proteomes" id="UP000271974"/>
    </source>
</evidence>
<dbReference type="EMBL" id="RQTK01000359">
    <property type="protein sequence ID" value="RUS81034.1"/>
    <property type="molecule type" value="Genomic_DNA"/>
</dbReference>
<feature type="compositionally biased region" description="Polar residues" evidence="1">
    <location>
        <begin position="227"/>
        <end position="255"/>
    </location>
</feature>
<feature type="region of interest" description="Disordered" evidence="1">
    <location>
        <begin position="1"/>
        <end position="30"/>
    </location>
</feature>
<dbReference type="Proteomes" id="UP000271974">
    <property type="component" value="Unassembled WGS sequence"/>
</dbReference>
<feature type="compositionally biased region" description="Basic and acidic residues" evidence="1">
    <location>
        <begin position="454"/>
        <end position="468"/>
    </location>
</feature>